<keyword evidence="3" id="KW-1185">Reference proteome</keyword>
<evidence type="ECO:0000313" key="2">
    <source>
        <dbReference type="EMBL" id="CAB3406853.1"/>
    </source>
</evidence>
<name>A0A8S1F326_9PELO</name>
<evidence type="ECO:0000313" key="3">
    <source>
        <dbReference type="Proteomes" id="UP000494206"/>
    </source>
</evidence>
<dbReference type="Proteomes" id="UP000494206">
    <property type="component" value="Unassembled WGS sequence"/>
</dbReference>
<protein>
    <recommendedName>
        <fullName evidence="1">Sdz-33 F-box domain-containing protein</fullName>
    </recommendedName>
</protein>
<reference evidence="2 3" key="1">
    <citation type="submission" date="2020-04" db="EMBL/GenBank/DDBJ databases">
        <authorList>
            <person name="Laetsch R D."/>
            <person name="Stevens L."/>
            <person name="Kumar S."/>
            <person name="Blaxter L. M."/>
        </authorList>
    </citation>
    <scope>NUCLEOTIDE SEQUENCE [LARGE SCALE GENOMIC DNA]</scope>
</reference>
<dbReference type="AlphaFoldDB" id="A0A8S1F326"/>
<accession>A0A8S1F326</accession>
<comment type="caution">
    <text evidence="2">The sequence shown here is derived from an EMBL/GenBank/DDBJ whole genome shotgun (WGS) entry which is preliminary data.</text>
</comment>
<proteinExistence type="predicted"/>
<dbReference type="Pfam" id="PF07735">
    <property type="entry name" value="FBA_2"/>
    <property type="match status" value="1"/>
</dbReference>
<sequence length="291" mass="34207">MLFDDFADLDLSAEDDPPFDYYSKKCKTFIKWCKLPAEVQQCVISQMDFFTRHVNPQTYQKNPKVWFENTDYYQKGVKFFEELMKRANYSVQDCTIEMALNMLTEQVNRLALLDTDQNEDSSYRTCLTPEILSHPQIQNANQFYFWASCNFTEELFLSAKAVHMTFFSSTVNNEMINKFIKRWIKGDGPKDFVKLSIWYRNSFNKDEILKGIFHRNWDDAFDKEAGGFCDDFDRVIGGRNCAQIMQNKGKQSATLRISDDNLIFIVTGKYWEQHNICGLPKKNGLLNRWSI</sequence>
<dbReference type="InterPro" id="IPR012885">
    <property type="entry name" value="F-box_Sdz-33"/>
</dbReference>
<feature type="domain" description="Sdz-33 F-box" evidence="1">
    <location>
        <begin position="136"/>
        <end position="189"/>
    </location>
</feature>
<organism evidence="2 3">
    <name type="scientific">Caenorhabditis bovis</name>
    <dbReference type="NCBI Taxonomy" id="2654633"/>
    <lineage>
        <taxon>Eukaryota</taxon>
        <taxon>Metazoa</taxon>
        <taxon>Ecdysozoa</taxon>
        <taxon>Nematoda</taxon>
        <taxon>Chromadorea</taxon>
        <taxon>Rhabditida</taxon>
        <taxon>Rhabditina</taxon>
        <taxon>Rhabditomorpha</taxon>
        <taxon>Rhabditoidea</taxon>
        <taxon>Rhabditidae</taxon>
        <taxon>Peloderinae</taxon>
        <taxon>Caenorhabditis</taxon>
    </lineage>
</organism>
<evidence type="ECO:0000259" key="1">
    <source>
        <dbReference type="Pfam" id="PF07735"/>
    </source>
</evidence>
<dbReference type="EMBL" id="CADEPM010000005">
    <property type="protein sequence ID" value="CAB3406853.1"/>
    <property type="molecule type" value="Genomic_DNA"/>
</dbReference>
<gene>
    <name evidence="2" type="ORF">CBOVIS_LOCUS8865</name>
</gene>
<dbReference type="OrthoDB" id="5843099at2759"/>